<comment type="function">
    <text evidence="1">Might act as an E3 ubiquitin-protein ligase, or as part of E3 complex, which accepts ubiquitin from specific E2 ubiquitin-conjugating enzymes and then transfers it to substrates.</text>
</comment>
<evidence type="ECO:0000256" key="7">
    <source>
        <dbReference type="ARBA" id="ARBA00022786"/>
    </source>
</evidence>
<evidence type="ECO:0000256" key="3">
    <source>
        <dbReference type="ARBA" id="ARBA00022679"/>
    </source>
</evidence>
<feature type="domain" description="RING-type" evidence="10">
    <location>
        <begin position="217"/>
        <end position="266"/>
    </location>
</feature>
<dbReference type="PROSITE" id="PS51873">
    <property type="entry name" value="TRIAD"/>
    <property type="match status" value="1"/>
</dbReference>
<dbReference type="Pfam" id="PF21235">
    <property type="entry name" value="UBA_ARI1"/>
    <property type="match status" value="1"/>
</dbReference>
<dbReference type="InterPro" id="IPR001841">
    <property type="entry name" value="Znf_RING"/>
</dbReference>
<evidence type="ECO:0000259" key="11">
    <source>
        <dbReference type="PROSITE" id="PS51873"/>
    </source>
</evidence>
<dbReference type="InterPro" id="IPR044066">
    <property type="entry name" value="TRIAD_supradom"/>
</dbReference>
<dbReference type="UniPathway" id="UPA00143"/>
<keyword evidence="6 9" id="KW-0863">Zinc-finger</keyword>
<sequence length="407" mass="47508">MHTDNDYDGDEFDCSNSYASDDDCNYIDDDDADNIIDNAPINEVNSIKSYLILKEDDLIQRQQKEINKVTSVLSVSNDYACMLLLKYNWHVTTLHEAWFEDEVKVRESVGLLDVDDDLKFPKKDCKKKVCCVSPGMVNVLVEGKEKRKCDMFWFRSYVKSNFEEDYNVTCDCKYAFYWKCMEDAHSPLDCETVRKWVFQNKDESGNITWILAYTKPCPSCRKPIEKNHGCMHMTCAQPCGHEFCWLCLAPYTGNSLHFDSTCNAYRGEGGEVSNSERFRESARETLQRHAHYYEHAWLQRVECRRVLKWTYAYGFYIPEKEKEKKALFEFLQGQAEVGLEKLHLCAEKELQIYIKKEDEEATTEVIFNSFRIKLTNLTNATHSYFQNLVMALENGLSEVDSRRLGCK</sequence>
<evidence type="ECO:0008006" key="13">
    <source>
        <dbReference type="Google" id="ProtNLM"/>
    </source>
</evidence>
<dbReference type="InterPro" id="IPR017907">
    <property type="entry name" value="Znf_RING_CS"/>
</dbReference>
<evidence type="ECO:0000256" key="6">
    <source>
        <dbReference type="ARBA" id="ARBA00022771"/>
    </source>
</evidence>
<comment type="caution">
    <text evidence="12">The sequence shown here is derived from an EMBL/GenBank/DDBJ whole genome shotgun (WGS) entry which is preliminary data.</text>
</comment>
<keyword evidence="5" id="KW-0677">Repeat</keyword>
<dbReference type="SUPFAM" id="SSF57850">
    <property type="entry name" value="RING/U-box"/>
    <property type="match status" value="1"/>
</dbReference>
<dbReference type="PANTHER" id="PTHR11685">
    <property type="entry name" value="RBR FAMILY RING FINGER AND IBR DOMAIN-CONTAINING"/>
    <property type="match status" value="1"/>
</dbReference>
<dbReference type="InterPro" id="IPR031127">
    <property type="entry name" value="E3_UB_ligase_RBR"/>
</dbReference>
<gene>
    <name evidence="12" type="ORF">Tci_221089</name>
</gene>
<evidence type="ECO:0000256" key="5">
    <source>
        <dbReference type="ARBA" id="ARBA00022737"/>
    </source>
</evidence>
<dbReference type="GO" id="GO:0008270">
    <property type="term" value="F:zinc ion binding"/>
    <property type="evidence" value="ECO:0007669"/>
    <property type="project" value="UniProtKB-KW"/>
</dbReference>
<keyword evidence="4" id="KW-0479">Metal-binding</keyword>
<keyword evidence="8" id="KW-0862">Zinc</keyword>
<evidence type="ECO:0000259" key="10">
    <source>
        <dbReference type="PROSITE" id="PS50089"/>
    </source>
</evidence>
<reference evidence="12" key="1">
    <citation type="journal article" date="2019" name="Sci. Rep.">
        <title>Draft genome of Tanacetum cinerariifolium, the natural source of mosquito coil.</title>
        <authorList>
            <person name="Yamashiro T."/>
            <person name="Shiraishi A."/>
            <person name="Satake H."/>
            <person name="Nakayama K."/>
        </authorList>
    </citation>
    <scope>NUCLEOTIDE SEQUENCE</scope>
</reference>
<dbReference type="Pfam" id="PF22191">
    <property type="entry name" value="IBR_1"/>
    <property type="match status" value="1"/>
</dbReference>
<keyword evidence="3" id="KW-0808">Transferase</keyword>
<evidence type="ECO:0000313" key="12">
    <source>
        <dbReference type="EMBL" id="GEW49113.1"/>
    </source>
</evidence>
<dbReference type="InterPro" id="IPR048962">
    <property type="entry name" value="ARIH1-like_UBL"/>
</dbReference>
<evidence type="ECO:0000256" key="2">
    <source>
        <dbReference type="ARBA" id="ARBA00005884"/>
    </source>
</evidence>
<keyword evidence="7" id="KW-0833">Ubl conjugation pathway</keyword>
<accession>A0A699GVX9</accession>
<dbReference type="PROSITE" id="PS50089">
    <property type="entry name" value="ZF_RING_2"/>
    <property type="match status" value="1"/>
</dbReference>
<comment type="similarity">
    <text evidence="2">Belongs to the RBR family. Ariadne subfamily.</text>
</comment>
<dbReference type="GO" id="GO:0016567">
    <property type="term" value="P:protein ubiquitination"/>
    <property type="evidence" value="ECO:0007669"/>
    <property type="project" value="UniProtKB-UniPathway"/>
</dbReference>
<protein>
    <recommendedName>
        <fullName evidence="13">E3 ubiquitin-protein ligase ARI8</fullName>
    </recommendedName>
</protein>
<evidence type="ECO:0000256" key="1">
    <source>
        <dbReference type="ARBA" id="ARBA00003976"/>
    </source>
</evidence>
<dbReference type="GO" id="GO:0004842">
    <property type="term" value="F:ubiquitin-protein transferase activity"/>
    <property type="evidence" value="ECO:0007669"/>
    <property type="project" value="InterPro"/>
</dbReference>
<evidence type="ECO:0000256" key="8">
    <source>
        <dbReference type="ARBA" id="ARBA00022833"/>
    </source>
</evidence>
<proteinExistence type="inferred from homology"/>
<dbReference type="EMBL" id="BKCJ010060591">
    <property type="protein sequence ID" value="GEW49113.1"/>
    <property type="molecule type" value="Genomic_DNA"/>
</dbReference>
<dbReference type="Gene3D" id="1.20.120.1750">
    <property type="match status" value="2"/>
</dbReference>
<evidence type="ECO:0000256" key="4">
    <source>
        <dbReference type="ARBA" id="ARBA00022723"/>
    </source>
</evidence>
<dbReference type="AlphaFoldDB" id="A0A699GVX9"/>
<organism evidence="12">
    <name type="scientific">Tanacetum cinerariifolium</name>
    <name type="common">Dalmatian daisy</name>
    <name type="synonym">Chrysanthemum cinerariifolium</name>
    <dbReference type="NCBI Taxonomy" id="118510"/>
    <lineage>
        <taxon>Eukaryota</taxon>
        <taxon>Viridiplantae</taxon>
        <taxon>Streptophyta</taxon>
        <taxon>Embryophyta</taxon>
        <taxon>Tracheophyta</taxon>
        <taxon>Spermatophyta</taxon>
        <taxon>Magnoliopsida</taxon>
        <taxon>eudicotyledons</taxon>
        <taxon>Gunneridae</taxon>
        <taxon>Pentapetalae</taxon>
        <taxon>asterids</taxon>
        <taxon>campanulids</taxon>
        <taxon>Asterales</taxon>
        <taxon>Asteraceae</taxon>
        <taxon>Asteroideae</taxon>
        <taxon>Anthemideae</taxon>
        <taxon>Anthemidinae</taxon>
        <taxon>Tanacetum</taxon>
    </lineage>
</organism>
<feature type="domain" description="RING-type" evidence="11">
    <location>
        <begin position="1"/>
        <end position="266"/>
    </location>
</feature>
<dbReference type="PROSITE" id="PS00518">
    <property type="entry name" value="ZF_RING_1"/>
    <property type="match status" value="1"/>
</dbReference>
<evidence type="ECO:0000256" key="9">
    <source>
        <dbReference type="PROSITE-ProRule" id="PRU00175"/>
    </source>
</evidence>
<name>A0A699GVX9_TANCI</name>